<keyword evidence="3" id="KW-1185">Reference proteome</keyword>
<feature type="transmembrane region" description="Helical" evidence="1">
    <location>
        <begin position="148"/>
        <end position="168"/>
    </location>
</feature>
<sequence length="411" mass="47299">MKNLIDNIKFWIRKKYTKIVNSIAFYPAFIAFTFLIVSLLLIRFDFSETGAALKDEFSWLTIKDAATARNIIAVIAGGILSLTVFSFSMVMIVLNQAASQMSNRVLNKLIGNRFQQVVLGNYIGTIMFALFLLSTIRDIDSGIQIPSISTYTLILTAIIDIFLFIYFLHYITQSVKYEVIIQRIYKVTNSAMREMCQEELKLDTKPKENFNYEILTPKASVYEGIDVKELLKLCCEENCVVQLQYGPGTFLLKDVLIIRVNKQLSEETIKKIQHALLLNTDETITNNFLYGFRQLTEVAIKALSPGINDPGTASLALRVLFQLYAYRVCHYPDDVIEDEDKKPRIYIENLDFETIFKASLLPIWDYGKNDRIIQHEIKSLIDNFLSLHPNEVMQHFMKSVDEEIENINKKN</sequence>
<dbReference type="InterPro" id="IPR018723">
    <property type="entry name" value="DUF2254_membrane"/>
</dbReference>
<dbReference type="Proteomes" id="UP000825381">
    <property type="component" value="Chromosome"/>
</dbReference>
<organism evidence="2 3">
    <name type="scientific">Flavobacterium litorale</name>
    <dbReference type="NCBI Taxonomy" id="2856519"/>
    <lineage>
        <taxon>Bacteria</taxon>
        <taxon>Pseudomonadati</taxon>
        <taxon>Bacteroidota</taxon>
        <taxon>Flavobacteriia</taxon>
        <taxon>Flavobacteriales</taxon>
        <taxon>Flavobacteriaceae</taxon>
        <taxon>Flavobacterium</taxon>
    </lineage>
</organism>
<proteinExistence type="predicted"/>
<name>A0ABX8VB84_9FLAO</name>
<dbReference type="Pfam" id="PF10011">
    <property type="entry name" value="DUF2254"/>
    <property type="match status" value="1"/>
</dbReference>
<reference evidence="2 3" key="1">
    <citation type="submission" date="2021-07" db="EMBL/GenBank/DDBJ databases">
        <title>Flavobacterium WSW3-B6 sp.nov, isolated from seaweed.</title>
        <authorList>
            <person name="Muhammad N."/>
            <person name="Ho H."/>
            <person name="Lee Y.-J."/>
            <person name="Nguyen T."/>
            <person name="Ho J."/>
            <person name="Kim S.-G."/>
        </authorList>
    </citation>
    <scope>NUCLEOTIDE SEQUENCE [LARGE SCALE GENOMIC DNA]</scope>
    <source>
        <strain evidence="2 3">WSW3-B6</strain>
    </source>
</reference>
<evidence type="ECO:0000313" key="2">
    <source>
        <dbReference type="EMBL" id="QYJ67914.1"/>
    </source>
</evidence>
<feature type="transmembrane region" description="Helical" evidence="1">
    <location>
        <begin position="23"/>
        <end position="44"/>
    </location>
</feature>
<feature type="transmembrane region" description="Helical" evidence="1">
    <location>
        <begin position="71"/>
        <end position="94"/>
    </location>
</feature>
<accession>A0ABX8VB84</accession>
<evidence type="ECO:0000313" key="3">
    <source>
        <dbReference type="Proteomes" id="UP000825381"/>
    </source>
</evidence>
<dbReference type="EMBL" id="CP080429">
    <property type="protein sequence ID" value="QYJ67914.1"/>
    <property type="molecule type" value="Genomic_DNA"/>
</dbReference>
<keyword evidence="1" id="KW-0812">Transmembrane</keyword>
<evidence type="ECO:0000256" key="1">
    <source>
        <dbReference type="SAM" id="Phobius"/>
    </source>
</evidence>
<gene>
    <name evidence="2" type="ORF">K1I41_10255</name>
</gene>
<keyword evidence="1" id="KW-0472">Membrane</keyword>
<keyword evidence="1" id="KW-1133">Transmembrane helix</keyword>
<dbReference type="RefSeq" id="WP_220640259.1">
    <property type="nucleotide sequence ID" value="NZ_CP080429.1"/>
</dbReference>
<feature type="transmembrane region" description="Helical" evidence="1">
    <location>
        <begin position="114"/>
        <end position="136"/>
    </location>
</feature>
<protein>
    <submittedName>
        <fullName evidence="2">DUF2254 domain-containing protein</fullName>
    </submittedName>
</protein>